<proteinExistence type="predicted"/>
<dbReference type="Pfam" id="PF00583">
    <property type="entry name" value="Acetyltransf_1"/>
    <property type="match status" value="1"/>
</dbReference>
<dbReference type="PROSITE" id="PS51186">
    <property type="entry name" value="GNAT"/>
    <property type="match status" value="1"/>
</dbReference>
<evidence type="ECO:0000313" key="5">
    <source>
        <dbReference type="Proteomes" id="UP000681526"/>
    </source>
</evidence>
<accession>A0ABN7S5T9</accession>
<organism evidence="4 5">
    <name type="scientific">Thermobacillus xylanilyticus</name>
    <dbReference type="NCBI Taxonomy" id="76633"/>
    <lineage>
        <taxon>Bacteria</taxon>
        <taxon>Bacillati</taxon>
        <taxon>Bacillota</taxon>
        <taxon>Bacilli</taxon>
        <taxon>Bacillales</taxon>
        <taxon>Paenibacillaceae</taxon>
        <taxon>Thermobacillus</taxon>
    </lineage>
</organism>
<name>A0ABN7S5T9_THEXY</name>
<sequence>MLFSFLNREMPVKEFEQWLHGHYELEGCFQPEAYRELLSINYSGKYAYEEASRVIRKIIDVGACEQERIRDLLGDFITDESRIVELAERIYRECYQGCYFLEKIASVFITTADYDETRIYGNRSRLLAEREKLVREARHTIDLMERGTISMTDIREYLEIVPLDRELLEPATRLLARYRKTSYGQDGELVSNCEKSLRDLLDDGVAQFYLAGQGDEWAGFVVVYWGFSTSSGKPVLRIQDIYVEPLFRNRGIGTRLLQFCEKMARAKGANSIRLETNADNTTARRLYEKAGFVEFPQRLVCMKFLD</sequence>
<dbReference type="CDD" id="cd04301">
    <property type="entry name" value="NAT_SF"/>
    <property type="match status" value="1"/>
</dbReference>
<dbReference type="InterPro" id="IPR000182">
    <property type="entry name" value="GNAT_dom"/>
</dbReference>
<dbReference type="EMBL" id="CAJRAY010000100">
    <property type="protein sequence ID" value="CAG5093109.1"/>
    <property type="molecule type" value="Genomic_DNA"/>
</dbReference>
<evidence type="ECO:0000256" key="1">
    <source>
        <dbReference type="ARBA" id="ARBA00022679"/>
    </source>
</evidence>
<keyword evidence="2 4" id="KW-0012">Acyltransferase</keyword>
<dbReference type="GO" id="GO:0016746">
    <property type="term" value="F:acyltransferase activity"/>
    <property type="evidence" value="ECO:0007669"/>
    <property type="project" value="UniProtKB-KW"/>
</dbReference>
<dbReference type="InterPro" id="IPR016181">
    <property type="entry name" value="Acyl_CoA_acyltransferase"/>
</dbReference>
<dbReference type="EC" id="2.3.1.-" evidence="4"/>
<dbReference type="RefSeq" id="WP_213486884.1">
    <property type="nucleotide sequence ID" value="NZ_CAJRAY010000100.1"/>
</dbReference>
<evidence type="ECO:0000313" key="4">
    <source>
        <dbReference type="EMBL" id="CAG5093109.1"/>
    </source>
</evidence>
<dbReference type="Gene3D" id="3.40.630.30">
    <property type="match status" value="1"/>
</dbReference>
<dbReference type="PANTHER" id="PTHR43877:SF2">
    <property type="entry name" value="AMINOALKYLPHOSPHONATE N-ACETYLTRANSFERASE-RELATED"/>
    <property type="match status" value="1"/>
</dbReference>
<gene>
    <name evidence="4" type="primary">txxe 3792</name>
    <name evidence="4" type="ORF">TXXE_19280</name>
</gene>
<dbReference type="Proteomes" id="UP000681526">
    <property type="component" value="Unassembled WGS sequence"/>
</dbReference>
<comment type="caution">
    <text evidence="4">The sequence shown here is derived from an EMBL/GenBank/DDBJ whole genome shotgun (WGS) entry which is preliminary data.</text>
</comment>
<dbReference type="PANTHER" id="PTHR43877">
    <property type="entry name" value="AMINOALKYLPHOSPHONATE N-ACETYLTRANSFERASE-RELATED-RELATED"/>
    <property type="match status" value="1"/>
</dbReference>
<dbReference type="SUPFAM" id="SSF55729">
    <property type="entry name" value="Acyl-CoA N-acyltransferases (Nat)"/>
    <property type="match status" value="1"/>
</dbReference>
<evidence type="ECO:0000256" key="2">
    <source>
        <dbReference type="ARBA" id="ARBA00023315"/>
    </source>
</evidence>
<keyword evidence="5" id="KW-1185">Reference proteome</keyword>
<feature type="domain" description="N-acetyltransferase" evidence="3">
    <location>
        <begin position="158"/>
        <end position="306"/>
    </location>
</feature>
<protein>
    <submittedName>
        <fullName evidence="4">Acetyltransferase</fullName>
        <ecNumber evidence="4">2.3.1.-</ecNumber>
    </submittedName>
</protein>
<reference evidence="4 5" key="1">
    <citation type="submission" date="2021-04" db="EMBL/GenBank/DDBJ databases">
        <authorList>
            <person name="Rakotoarivonina H."/>
        </authorList>
    </citation>
    <scope>NUCLEOTIDE SEQUENCE [LARGE SCALE GENOMIC DNA]</scope>
    <source>
        <strain evidence="4 5">XE</strain>
    </source>
</reference>
<dbReference type="InterPro" id="IPR050832">
    <property type="entry name" value="Bact_Acetyltransf"/>
</dbReference>
<evidence type="ECO:0000259" key="3">
    <source>
        <dbReference type="PROSITE" id="PS51186"/>
    </source>
</evidence>
<keyword evidence="1 4" id="KW-0808">Transferase</keyword>